<dbReference type="EMBL" id="JAVFHQ010000029">
    <property type="protein sequence ID" value="KAK4543810.1"/>
    <property type="molecule type" value="Genomic_DNA"/>
</dbReference>
<feature type="compositionally biased region" description="Polar residues" evidence="1">
    <location>
        <begin position="387"/>
        <end position="404"/>
    </location>
</feature>
<sequence length="459" mass="49082">MDNTASKAAGNTKDSILFPNTAPEPSSVVKENITLNPETMPYYGKFISDGNALPVPASIGVPLPKPIMSYPHPHPVPPPIRLALLPTQSGHGSHYTYKYFGSGAPSSAYISDRATDFSGTPLAVPLGRLDLSVPYTPDPISIGAMPPPSAYDSNGDLNLTIPPPRKSWASMATAASNPYIFVNQLNSCTPGGFPPSAYDSNGRLNFTGAPTLGSWAGMAAATDNPYITANQLSSYNPRSFPPSAHDSNRGGLYFTGAPTPPRWASMATAANDPYTSTNQVSSYDPVTCAKLSAQLKQEAKELDTREQALVKRELAVYHKEKELNKLGSTAGKKTTTALPPNKYFIGGKGGMEGADPSLVKYFDQLYRNPQPRSRKSAGNNDEKTKTTHISTQRTKNGSTLTLSRVETEPKTEDLGEKKGVLHKVGDKGASEEMKRAAAADVGKAKVDCKQAPTRLRGHK</sequence>
<dbReference type="Proteomes" id="UP001324427">
    <property type="component" value="Unassembled WGS sequence"/>
</dbReference>
<evidence type="ECO:0000256" key="1">
    <source>
        <dbReference type="SAM" id="MobiDB-lite"/>
    </source>
</evidence>
<gene>
    <name evidence="2" type="ORF">LTR36_004843</name>
</gene>
<comment type="caution">
    <text evidence="2">The sequence shown here is derived from an EMBL/GenBank/DDBJ whole genome shotgun (WGS) entry which is preliminary data.</text>
</comment>
<reference evidence="2 3" key="1">
    <citation type="submission" date="2021-11" db="EMBL/GenBank/DDBJ databases">
        <title>Black yeast isolated from Biological Soil Crust.</title>
        <authorList>
            <person name="Kurbessoian T."/>
        </authorList>
    </citation>
    <scope>NUCLEOTIDE SEQUENCE [LARGE SCALE GENOMIC DNA]</scope>
    <source>
        <strain evidence="2 3">CCFEE 5522</strain>
    </source>
</reference>
<feature type="region of interest" description="Disordered" evidence="1">
    <location>
        <begin position="369"/>
        <end position="459"/>
    </location>
</feature>
<evidence type="ECO:0000313" key="2">
    <source>
        <dbReference type="EMBL" id="KAK4543810.1"/>
    </source>
</evidence>
<feature type="region of interest" description="Disordered" evidence="1">
    <location>
        <begin position="1"/>
        <end position="23"/>
    </location>
</feature>
<evidence type="ECO:0000313" key="3">
    <source>
        <dbReference type="Proteomes" id="UP001324427"/>
    </source>
</evidence>
<dbReference type="AlphaFoldDB" id="A0AAV9JF01"/>
<proteinExistence type="predicted"/>
<keyword evidence="3" id="KW-1185">Reference proteome</keyword>
<feature type="compositionally biased region" description="Basic and acidic residues" evidence="1">
    <location>
        <begin position="405"/>
        <end position="448"/>
    </location>
</feature>
<protein>
    <submittedName>
        <fullName evidence="2">Uncharacterized protein</fullName>
    </submittedName>
</protein>
<accession>A0AAV9JF01</accession>
<name>A0AAV9JF01_9PEZI</name>
<organism evidence="2 3">
    <name type="scientific">Oleoguttula mirabilis</name>
    <dbReference type="NCBI Taxonomy" id="1507867"/>
    <lineage>
        <taxon>Eukaryota</taxon>
        <taxon>Fungi</taxon>
        <taxon>Dikarya</taxon>
        <taxon>Ascomycota</taxon>
        <taxon>Pezizomycotina</taxon>
        <taxon>Dothideomycetes</taxon>
        <taxon>Dothideomycetidae</taxon>
        <taxon>Mycosphaerellales</taxon>
        <taxon>Teratosphaeriaceae</taxon>
        <taxon>Oleoguttula</taxon>
    </lineage>
</organism>